<dbReference type="InterPro" id="IPR004360">
    <property type="entry name" value="Glyas_Fos-R_dOase_dom"/>
</dbReference>
<dbReference type="Proteomes" id="UP000484885">
    <property type="component" value="Unassembled WGS sequence"/>
</dbReference>
<dbReference type="InterPro" id="IPR029068">
    <property type="entry name" value="Glyas_Bleomycin-R_OHBP_Dase"/>
</dbReference>
<dbReference type="RefSeq" id="WP_164212278.1">
    <property type="nucleotide sequence ID" value="NZ_JAAGSC010000044.1"/>
</dbReference>
<sequence>MPVKPVALAHVVYRTRRFAEMMDWYRTVFGATVQSQNPAMAFLTFDDEHHRFALLDLSVVNPAGCEPESRAWVGVDHLAWTLASLEDLFKNYQHCKKHGIEPYWCIHHGVTVSMYYADPDGNQMEFQVDAFETAEECNAYISGPAFDVNPVGVEFDPEEWLAAVASGASLNDFRMRKIHEPVSPIRGAISALL</sequence>
<dbReference type="EMBL" id="JAAGSC010000044">
    <property type="protein sequence ID" value="NDY96892.1"/>
    <property type="molecule type" value="Genomic_DNA"/>
</dbReference>
<dbReference type="Pfam" id="PF00903">
    <property type="entry name" value="Glyoxalase"/>
    <property type="match status" value="1"/>
</dbReference>
<protein>
    <submittedName>
        <fullName evidence="2">Biphenyl 2,3-dioxygenase</fullName>
    </submittedName>
</protein>
<keyword evidence="2" id="KW-0560">Oxidoreductase</keyword>
<evidence type="ECO:0000313" key="2">
    <source>
        <dbReference type="EMBL" id="NDY96892.1"/>
    </source>
</evidence>
<keyword evidence="3" id="KW-1185">Reference proteome</keyword>
<reference evidence="2 3" key="1">
    <citation type="submission" date="2020-02" db="EMBL/GenBank/DDBJ databases">
        <authorList>
            <person name="Zhang X.-Y."/>
        </authorList>
    </citation>
    <scope>NUCLEOTIDE SEQUENCE [LARGE SCALE GENOMIC DNA]</scope>
    <source>
        <strain evidence="2 3">C33</strain>
    </source>
</reference>
<comment type="caution">
    <text evidence="2">The sequence shown here is derived from an EMBL/GenBank/DDBJ whole genome shotgun (WGS) entry which is preliminary data.</text>
</comment>
<dbReference type="GO" id="GO:0051213">
    <property type="term" value="F:dioxygenase activity"/>
    <property type="evidence" value="ECO:0007669"/>
    <property type="project" value="UniProtKB-KW"/>
</dbReference>
<name>A0A845V2Q0_9GAMM</name>
<dbReference type="AlphaFoldDB" id="A0A845V2Q0"/>
<dbReference type="PROSITE" id="PS51819">
    <property type="entry name" value="VOC"/>
    <property type="match status" value="1"/>
</dbReference>
<proteinExistence type="predicted"/>
<dbReference type="Gene3D" id="3.10.180.10">
    <property type="entry name" value="2,3-Dihydroxybiphenyl 1,2-Dioxygenase, domain 1"/>
    <property type="match status" value="1"/>
</dbReference>
<evidence type="ECO:0000259" key="1">
    <source>
        <dbReference type="PROSITE" id="PS51819"/>
    </source>
</evidence>
<dbReference type="InterPro" id="IPR037523">
    <property type="entry name" value="VOC_core"/>
</dbReference>
<gene>
    <name evidence="2" type="ORF">G3I74_14255</name>
</gene>
<organism evidence="2 3">
    <name type="scientific">Wenzhouxiangella limi</name>
    <dbReference type="NCBI Taxonomy" id="2707351"/>
    <lineage>
        <taxon>Bacteria</taxon>
        <taxon>Pseudomonadati</taxon>
        <taxon>Pseudomonadota</taxon>
        <taxon>Gammaproteobacteria</taxon>
        <taxon>Chromatiales</taxon>
        <taxon>Wenzhouxiangellaceae</taxon>
        <taxon>Wenzhouxiangella</taxon>
    </lineage>
</organism>
<dbReference type="SUPFAM" id="SSF54593">
    <property type="entry name" value="Glyoxalase/Bleomycin resistance protein/Dihydroxybiphenyl dioxygenase"/>
    <property type="match status" value="1"/>
</dbReference>
<accession>A0A845V2Q0</accession>
<keyword evidence="2" id="KW-0223">Dioxygenase</keyword>
<feature type="domain" description="VOC" evidence="1">
    <location>
        <begin position="7"/>
        <end position="129"/>
    </location>
</feature>
<evidence type="ECO:0000313" key="3">
    <source>
        <dbReference type="Proteomes" id="UP000484885"/>
    </source>
</evidence>